<keyword evidence="1" id="KW-0732">Signal</keyword>
<dbReference type="STRING" id="1774968.AUC68_07560"/>
<keyword evidence="3" id="KW-1185">Reference proteome</keyword>
<comment type="caution">
    <text evidence="2">The sequence shown here is derived from an EMBL/GenBank/DDBJ whole genome shotgun (WGS) entry which is preliminary data.</text>
</comment>
<feature type="chain" id="PRO_5009138823" description="3',5'-cyclic-nucleotide phosphodiesterase" evidence="1">
    <location>
        <begin position="23"/>
        <end position="89"/>
    </location>
</feature>
<feature type="signal peptide" evidence="1">
    <location>
        <begin position="1"/>
        <end position="22"/>
    </location>
</feature>
<evidence type="ECO:0000256" key="1">
    <source>
        <dbReference type="SAM" id="SignalP"/>
    </source>
</evidence>
<dbReference type="EMBL" id="LPWG01000012">
    <property type="protein sequence ID" value="ODR98998.1"/>
    <property type="molecule type" value="Genomic_DNA"/>
</dbReference>
<sequence>MTKSILAVAAILTGAFSLPALAAEPTPAESKYCAHDYRLYCNQDGIGSQLLALCMRQHGKELSPECIKALEEAGELTPAEEAEAKKHGL</sequence>
<evidence type="ECO:0008006" key="4">
    <source>
        <dbReference type="Google" id="ProtNLM"/>
    </source>
</evidence>
<proteinExistence type="predicted"/>
<dbReference type="Proteomes" id="UP000094501">
    <property type="component" value="Unassembled WGS sequence"/>
</dbReference>
<reference evidence="2 3" key="1">
    <citation type="journal article" date="2016" name="Environ. Microbiol.">
        <title>New Methyloceanibacter diversity from North Sea sediments includes methanotroph containing solely the soluble methane monooxygenase.</title>
        <authorList>
            <person name="Vekeman B."/>
            <person name="Kerckhof F.M."/>
            <person name="Cremers G."/>
            <person name="de Vos P."/>
            <person name="Vandamme P."/>
            <person name="Boon N."/>
            <person name="Op den Camp H.J."/>
            <person name="Heylen K."/>
        </authorList>
    </citation>
    <scope>NUCLEOTIDE SEQUENCE [LARGE SCALE GENOMIC DNA]</scope>
    <source>
        <strain evidence="2 3">R-67174</strain>
    </source>
</reference>
<dbReference type="RefSeq" id="WP_069437717.1">
    <property type="nucleotide sequence ID" value="NZ_LPWG01000012.1"/>
</dbReference>
<protein>
    <recommendedName>
        <fullName evidence="4">3',5'-cyclic-nucleotide phosphodiesterase</fullName>
    </recommendedName>
</protein>
<accession>A0A1E3VZM1</accession>
<gene>
    <name evidence="2" type="ORF">AUC68_07560</name>
</gene>
<evidence type="ECO:0000313" key="2">
    <source>
        <dbReference type="EMBL" id="ODR98998.1"/>
    </source>
</evidence>
<name>A0A1E3VZM1_9HYPH</name>
<dbReference type="OrthoDB" id="8450529at2"/>
<dbReference type="AlphaFoldDB" id="A0A1E3VZM1"/>
<evidence type="ECO:0000313" key="3">
    <source>
        <dbReference type="Proteomes" id="UP000094501"/>
    </source>
</evidence>
<organism evidence="2 3">
    <name type="scientific">Methyloceanibacter methanicus</name>
    <dbReference type="NCBI Taxonomy" id="1774968"/>
    <lineage>
        <taxon>Bacteria</taxon>
        <taxon>Pseudomonadati</taxon>
        <taxon>Pseudomonadota</taxon>
        <taxon>Alphaproteobacteria</taxon>
        <taxon>Hyphomicrobiales</taxon>
        <taxon>Hyphomicrobiaceae</taxon>
        <taxon>Methyloceanibacter</taxon>
    </lineage>
</organism>